<evidence type="ECO:0000259" key="2">
    <source>
        <dbReference type="Pfam" id="PF22819"/>
    </source>
</evidence>
<dbReference type="Pfam" id="PF22819">
    <property type="entry name" value="TcaA_5th"/>
    <property type="match status" value="1"/>
</dbReference>
<reference evidence="3 4" key="1">
    <citation type="submission" date="2018-12" db="EMBL/GenBank/DDBJ databases">
        <authorList>
            <person name="Sun L."/>
            <person name="Chen Z."/>
        </authorList>
    </citation>
    <scope>NUCLEOTIDE SEQUENCE [LARGE SCALE GENOMIC DNA]</scope>
    <source>
        <strain evidence="3 4">DSM 15890</strain>
    </source>
</reference>
<sequence length="306" mass="35741">MKKIFVLIVAFFILTACTNENFSYKENKTNVVNKTDKPIETEITFVERKLDDTMGGISKLIKEYEINLIKAINEGEFSYVEPNLFPNSNLFVSQKKLVSNLFTREITEEFQNSDIYWTYYIDTNKFDVEVTELIKINYPGKDGVVKEFHWIYSVEKVGESSYVLSDIREWANFEQDIEQRMGAVKVDGYYVDELLESYPKTLEECLNTLDITEIKRISANETVLDKQKALMTSLLVNRSNFSVQMSIVDYGEVDYIDIVELIITYTSKDYKQETFRGKYQLEIDEIRDAVTYDGYAEIKDIKEINI</sequence>
<feature type="chain" id="PRO_5038786717" description="TcaA protein NTF2-like domain-containing protein" evidence="1">
    <location>
        <begin position="19"/>
        <end position="306"/>
    </location>
</feature>
<dbReference type="InterPro" id="IPR054528">
    <property type="entry name" value="TcaA_5th"/>
</dbReference>
<feature type="signal peptide" evidence="1">
    <location>
        <begin position="1"/>
        <end position="18"/>
    </location>
</feature>
<keyword evidence="4" id="KW-1185">Reference proteome</keyword>
<name>A0A433Y6C1_9BACL</name>
<organism evidence="3 4">
    <name type="scientific">Paenibacillus anaericanus</name>
    <dbReference type="NCBI Taxonomy" id="170367"/>
    <lineage>
        <taxon>Bacteria</taxon>
        <taxon>Bacillati</taxon>
        <taxon>Bacillota</taxon>
        <taxon>Bacilli</taxon>
        <taxon>Bacillales</taxon>
        <taxon>Paenibacillaceae</taxon>
        <taxon>Paenibacillus</taxon>
    </lineage>
</organism>
<protein>
    <recommendedName>
        <fullName evidence="2">TcaA protein NTF2-like domain-containing protein</fullName>
    </recommendedName>
</protein>
<evidence type="ECO:0000256" key="1">
    <source>
        <dbReference type="SAM" id="SignalP"/>
    </source>
</evidence>
<dbReference type="OrthoDB" id="1895190at2"/>
<dbReference type="PROSITE" id="PS51257">
    <property type="entry name" value="PROKAR_LIPOPROTEIN"/>
    <property type="match status" value="1"/>
</dbReference>
<feature type="domain" description="TcaA protein NTF2-like" evidence="2">
    <location>
        <begin position="57"/>
        <end position="167"/>
    </location>
</feature>
<evidence type="ECO:0000313" key="3">
    <source>
        <dbReference type="EMBL" id="RUT44498.1"/>
    </source>
</evidence>
<dbReference type="RefSeq" id="WP_127193443.1">
    <property type="nucleotide sequence ID" value="NZ_RZNY01000015.1"/>
</dbReference>
<dbReference type="AlphaFoldDB" id="A0A433Y6C1"/>
<comment type="caution">
    <text evidence="3">The sequence shown here is derived from an EMBL/GenBank/DDBJ whole genome shotgun (WGS) entry which is preliminary data.</text>
</comment>
<keyword evidence="1" id="KW-0732">Signal</keyword>
<accession>A0A433Y6C1</accession>
<dbReference type="EMBL" id="RZNY01000015">
    <property type="protein sequence ID" value="RUT44498.1"/>
    <property type="molecule type" value="Genomic_DNA"/>
</dbReference>
<dbReference type="Proteomes" id="UP000279446">
    <property type="component" value="Unassembled WGS sequence"/>
</dbReference>
<proteinExistence type="predicted"/>
<evidence type="ECO:0000313" key="4">
    <source>
        <dbReference type="Proteomes" id="UP000279446"/>
    </source>
</evidence>
<gene>
    <name evidence="3" type="ORF">EJP82_17955</name>
</gene>